<evidence type="ECO:0000256" key="1">
    <source>
        <dbReference type="ARBA" id="ARBA00004123"/>
    </source>
</evidence>
<evidence type="ECO:0000256" key="4">
    <source>
        <dbReference type="ARBA" id="ARBA00023242"/>
    </source>
</evidence>
<evidence type="ECO:0000256" key="2">
    <source>
        <dbReference type="ARBA" id="ARBA00005378"/>
    </source>
</evidence>
<evidence type="ECO:0000256" key="5">
    <source>
        <dbReference type="ARBA" id="ARBA00058626"/>
    </source>
</evidence>
<dbReference type="Pfam" id="PF21960">
    <property type="entry name" value="RCF1-5-like_lid"/>
    <property type="match status" value="1"/>
</dbReference>
<evidence type="ECO:0000256" key="8">
    <source>
        <dbReference type="ARBA" id="ARBA00076818"/>
    </source>
</evidence>
<comment type="subcellular location">
    <subcellularLocation>
        <location evidence="1">Nucleus</location>
    </subcellularLocation>
</comment>
<dbReference type="GO" id="GO:0003677">
    <property type="term" value="F:DNA binding"/>
    <property type="evidence" value="ECO:0007669"/>
    <property type="project" value="InterPro"/>
</dbReference>
<dbReference type="InterPro" id="IPR003593">
    <property type="entry name" value="AAA+_ATPase"/>
</dbReference>
<dbReference type="GO" id="GO:0005663">
    <property type="term" value="C:DNA replication factor C complex"/>
    <property type="evidence" value="ECO:0007669"/>
    <property type="project" value="TreeGrafter"/>
</dbReference>
<dbReference type="AlphaFoldDB" id="A0A6P6CK59"/>
<dbReference type="SUPFAM" id="SSF48019">
    <property type="entry name" value="post-AAA+ oligomerization domain-like"/>
    <property type="match status" value="1"/>
</dbReference>
<dbReference type="PANTHER" id="PTHR11669">
    <property type="entry name" value="REPLICATION FACTOR C / DNA POLYMERASE III GAMMA-TAU SUBUNIT"/>
    <property type="match status" value="1"/>
</dbReference>
<dbReference type="KEGG" id="pvp:105293309"/>
<keyword evidence="3" id="KW-0235">DNA replication</keyword>
<evidence type="ECO:0000256" key="7">
    <source>
        <dbReference type="ARBA" id="ARBA00070184"/>
    </source>
</evidence>
<evidence type="ECO:0000313" key="14">
    <source>
        <dbReference type="RefSeq" id="XP_023387375.1"/>
    </source>
</evidence>
<feature type="transmembrane region" description="Helical" evidence="11">
    <location>
        <begin position="120"/>
        <end position="140"/>
    </location>
</feature>
<dbReference type="SMART" id="SM00382">
    <property type="entry name" value="AAA"/>
    <property type="match status" value="1"/>
</dbReference>
<comment type="function">
    <text evidence="5">Subunit of the replication factor C (RFC) complex which acts during elongation of primed DNA templates by DNA polymerases delta and epsilon, and is necessary for ATP-dependent loading of proliferating cell nuclear antigen (PCNA) onto primed DNA.</text>
</comment>
<dbReference type="FunFam" id="3.40.50.300:FF:000136">
    <property type="entry name" value="Replication factor C subunit 5"/>
    <property type="match status" value="1"/>
</dbReference>
<dbReference type="Pfam" id="PF22534">
    <property type="entry name" value="RFC_C"/>
    <property type="match status" value="1"/>
</dbReference>
<dbReference type="GO" id="GO:0006281">
    <property type="term" value="P:DNA repair"/>
    <property type="evidence" value="ECO:0007669"/>
    <property type="project" value="UniProtKB-ARBA"/>
</dbReference>
<comment type="similarity">
    <text evidence="2">Belongs to the activator 1 small subunits family.</text>
</comment>
<dbReference type="GO" id="GO:0006271">
    <property type="term" value="P:DNA strand elongation involved in DNA replication"/>
    <property type="evidence" value="ECO:0007669"/>
    <property type="project" value="UniProtKB-ARBA"/>
</dbReference>
<protein>
    <recommendedName>
        <fullName evidence="7">Replication factor C subunit 3</fullName>
    </recommendedName>
    <alternativeName>
        <fullName evidence="9">Activator 1 38 kDa subunit</fullName>
    </alternativeName>
    <alternativeName>
        <fullName evidence="10">Activator 1 subunit 3</fullName>
    </alternativeName>
    <alternativeName>
        <fullName evidence="8">Replication factor C 38 kDa subunit</fullName>
    </alternativeName>
</protein>
<sequence>MSLWVDKYRPCSLGRLDYHKELVQCGDFPHLLVYGPSGAGKKTRIMCILRELYGVGVEKLRIEHQTITVSISLVQCGDFPHLLVYGPSGAGKKTRIMCILRELYGVGVEKLRIEHQTITLFMYIYILCLYICVFTIIFVLHSDAGNSDRVVIQEMLKTVAQSQQLETNSQRDFKVVLLTEVDKLTKDAQHALRRTMEKYMSTCRLILCCNSTSKVIPPIRSRCLAVRVPAPSIEDICHVLSSVCKKEGLTLPPQLAHRLAEKSCRNLRKALLMCEACRVQQYPFTADQEVPETDWEVYLRETANAIVSQQTPQRLLEVRGRLYELLTHCIPPEIIMKGLLSELLHNCDGQLKGEVAQMAAYYEHRLQLGSKAIYHLEAFVAKFMALYKKFMEDGLEGMMF</sequence>
<evidence type="ECO:0000259" key="12">
    <source>
        <dbReference type="SMART" id="SM00382"/>
    </source>
</evidence>
<dbReference type="OrthoDB" id="761538at2759"/>
<keyword evidence="11" id="KW-0812">Transmembrane</keyword>
<evidence type="ECO:0000313" key="13">
    <source>
        <dbReference type="Proteomes" id="UP000515202"/>
    </source>
</evidence>
<dbReference type="InterPro" id="IPR050238">
    <property type="entry name" value="DNA_Rep/Repair_Clamp_Loader"/>
</dbReference>
<dbReference type="InterPro" id="IPR008921">
    <property type="entry name" value="DNA_pol3_clamp-load_cplx_C"/>
</dbReference>
<evidence type="ECO:0000256" key="6">
    <source>
        <dbReference type="ARBA" id="ARBA00062267"/>
    </source>
</evidence>
<evidence type="ECO:0000256" key="10">
    <source>
        <dbReference type="ARBA" id="ARBA00080379"/>
    </source>
</evidence>
<dbReference type="Gene3D" id="1.20.272.10">
    <property type="match status" value="1"/>
</dbReference>
<name>A0A6P6CK59_PTEVA</name>
<evidence type="ECO:0000256" key="3">
    <source>
        <dbReference type="ARBA" id="ARBA00022705"/>
    </source>
</evidence>
<dbReference type="RefSeq" id="XP_023387375.1">
    <property type="nucleotide sequence ID" value="XM_023531607.1"/>
</dbReference>
<dbReference type="InterPro" id="IPR027417">
    <property type="entry name" value="P-loop_NTPase"/>
</dbReference>
<accession>A0A6P6CK59</accession>
<proteinExistence type="inferred from homology"/>
<feature type="domain" description="AAA+ ATPase" evidence="12">
    <location>
        <begin position="78"/>
        <end position="234"/>
    </location>
</feature>
<dbReference type="Proteomes" id="UP000515202">
    <property type="component" value="Unplaced"/>
</dbReference>
<dbReference type="Gene3D" id="1.10.8.60">
    <property type="match status" value="1"/>
</dbReference>
<dbReference type="GO" id="GO:0003689">
    <property type="term" value="F:DNA clamp loader activity"/>
    <property type="evidence" value="ECO:0007669"/>
    <property type="project" value="TreeGrafter"/>
</dbReference>
<dbReference type="CDD" id="cd00009">
    <property type="entry name" value="AAA"/>
    <property type="match status" value="1"/>
</dbReference>
<gene>
    <name evidence="14" type="primary">LOC105293309</name>
</gene>
<keyword evidence="11" id="KW-1133">Transmembrane helix</keyword>
<organism evidence="13 14">
    <name type="scientific">Pteropus vampyrus</name>
    <name type="common">Large flying fox</name>
    <dbReference type="NCBI Taxonomy" id="132908"/>
    <lineage>
        <taxon>Eukaryota</taxon>
        <taxon>Metazoa</taxon>
        <taxon>Chordata</taxon>
        <taxon>Craniata</taxon>
        <taxon>Vertebrata</taxon>
        <taxon>Euteleostomi</taxon>
        <taxon>Mammalia</taxon>
        <taxon>Eutheria</taxon>
        <taxon>Laurasiatheria</taxon>
        <taxon>Chiroptera</taxon>
        <taxon>Yinpterochiroptera</taxon>
        <taxon>Pteropodoidea</taxon>
        <taxon>Pteropodidae</taxon>
        <taxon>Pteropodinae</taxon>
        <taxon>Pteropus</taxon>
    </lineage>
</organism>
<keyword evidence="13" id="KW-1185">Reference proteome</keyword>
<dbReference type="SUPFAM" id="SSF52540">
    <property type="entry name" value="P-loop containing nucleoside triphosphate hydrolases"/>
    <property type="match status" value="2"/>
</dbReference>
<reference evidence="14" key="1">
    <citation type="submission" date="2025-08" db="UniProtKB">
        <authorList>
            <consortium name="RefSeq"/>
        </authorList>
    </citation>
    <scope>IDENTIFICATION</scope>
    <source>
        <tissue evidence="14">Kidney</tissue>
    </source>
</reference>
<keyword evidence="4" id="KW-0539">Nucleus</keyword>
<dbReference type="FunFam" id="1.10.8.60:FF:000030">
    <property type="entry name" value="replication factor C subunit 3"/>
    <property type="match status" value="1"/>
</dbReference>
<comment type="subunit">
    <text evidence="6">Subunit of the RFC complex, an heteropentameric complex consisting of a large subunit RFC1 and four small subunits RFC2, RFC3, RFC4 and RFC5; the RFC complex interacts with PCNA. Forms an heterotetrameric complex with RFC2, RFC4 and RFC5; this complex has ATPase activity but is not stimulated by PCNA. The heterotetramer of subunits RFC2, RFC3, RFC4 and RFC5 interacts with RAD17. Interacts with CNTD1; this interaction facilitates crossover formation.</text>
</comment>
<dbReference type="FunFam" id="1.20.272.10:FF:000002">
    <property type="entry name" value="Replication factor C subunit 3"/>
    <property type="match status" value="1"/>
</dbReference>
<dbReference type="Pfam" id="PF13177">
    <property type="entry name" value="DNA_pol3_delta2"/>
    <property type="match status" value="1"/>
</dbReference>
<dbReference type="GeneID" id="105293309"/>
<evidence type="ECO:0000256" key="9">
    <source>
        <dbReference type="ARBA" id="ARBA00079394"/>
    </source>
</evidence>
<evidence type="ECO:0000256" key="11">
    <source>
        <dbReference type="SAM" id="Phobius"/>
    </source>
</evidence>
<dbReference type="PANTHER" id="PTHR11669:SF1">
    <property type="entry name" value="REPLICATION FACTOR C SUBUNIT 3"/>
    <property type="match status" value="1"/>
</dbReference>
<dbReference type="GO" id="GO:0005634">
    <property type="term" value="C:nucleus"/>
    <property type="evidence" value="ECO:0007669"/>
    <property type="project" value="UniProtKB-SubCell"/>
</dbReference>
<keyword evidence="11" id="KW-0472">Membrane</keyword>
<dbReference type="Gene3D" id="3.40.50.300">
    <property type="entry name" value="P-loop containing nucleotide triphosphate hydrolases"/>
    <property type="match status" value="2"/>
</dbReference>